<evidence type="ECO:0000256" key="7">
    <source>
        <dbReference type="ARBA" id="ARBA00023295"/>
    </source>
</evidence>
<dbReference type="Gene3D" id="2.70.98.30">
    <property type="entry name" value="Golgi alpha-mannosidase II, domain 4"/>
    <property type="match status" value="1"/>
</dbReference>
<evidence type="ECO:0000313" key="13">
    <source>
        <dbReference type="Proteomes" id="UP000759131"/>
    </source>
</evidence>
<dbReference type="InterPro" id="IPR015341">
    <property type="entry name" value="Glyco_hydro_38_cen"/>
</dbReference>
<evidence type="ECO:0000256" key="4">
    <source>
        <dbReference type="ARBA" id="ARBA00022801"/>
    </source>
</evidence>
<dbReference type="PANTHER" id="PTHR11607:SF3">
    <property type="entry name" value="LYSOSOMAL ALPHA-MANNOSIDASE"/>
    <property type="match status" value="1"/>
</dbReference>
<dbReference type="InterPro" id="IPR050843">
    <property type="entry name" value="Glycosyl_Hydrlase_38"/>
</dbReference>
<dbReference type="Proteomes" id="UP000759131">
    <property type="component" value="Unassembled WGS sequence"/>
</dbReference>
<evidence type="ECO:0000256" key="2">
    <source>
        <dbReference type="ARBA" id="ARBA00011748"/>
    </source>
</evidence>
<dbReference type="AlphaFoldDB" id="A0A7R9KVL0"/>
<comment type="similarity">
    <text evidence="1 10">Belongs to the glycosyl hydrolase 38 family.</text>
</comment>
<dbReference type="Pfam" id="PF07748">
    <property type="entry name" value="Glyco_hydro_38C"/>
    <property type="match status" value="1"/>
</dbReference>
<gene>
    <name evidence="12" type="ORF">OSB1V03_LOCUS9302</name>
</gene>
<evidence type="ECO:0000256" key="8">
    <source>
        <dbReference type="ARBA" id="ARBA00059516"/>
    </source>
</evidence>
<dbReference type="InterPro" id="IPR028995">
    <property type="entry name" value="Glyco_hydro_57/38_cen_sf"/>
</dbReference>
<dbReference type="Gene3D" id="2.60.40.1180">
    <property type="entry name" value="Golgi alpha-mannosidase II"/>
    <property type="match status" value="1"/>
</dbReference>
<dbReference type="SUPFAM" id="SSF74650">
    <property type="entry name" value="Galactose mutarotase-like"/>
    <property type="match status" value="1"/>
</dbReference>
<keyword evidence="7 10" id="KW-0326">Glycosidase</keyword>
<dbReference type="EC" id="3.2.1.-" evidence="10"/>
<feature type="domain" description="Glycoside hydrolase family 38 central" evidence="11">
    <location>
        <begin position="406"/>
        <end position="489"/>
    </location>
</feature>
<dbReference type="Gene3D" id="1.20.1270.50">
    <property type="entry name" value="Glycoside hydrolase family 38, central domain"/>
    <property type="match status" value="1"/>
</dbReference>
<dbReference type="InterPro" id="IPR011013">
    <property type="entry name" value="Gal_mutarotase_sf_dom"/>
</dbReference>
<dbReference type="GO" id="GO:0046872">
    <property type="term" value="F:metal ion binding"/>
    <property type="evidence" value="ECO:0007669"/>
    <property type="project" value="UniProtKB-KW"/>
</dbReference>
<dbReference type="Gene3D" id="3.20.110.10">
    <property type="entry name" value="Glycoside hydrolase 38, N terminal domain"/>
    <property type="match status" value="1"/>
</dbReference>
<dbReference type="InterPro" id="IPR027291">
    <property type="entry name" value="Glyco_hydro_38_N_sf"/>
</dbReference>
<evidence type="ECO:0000256" key="9">
    <source>
        <dbReference type="ARBA" id="ARBA00093232"/>
    </source>
</evidence>
<accession>A0A7R9KVL0</accession>
<dbReference type="GO" id="GO:0006491">
    <property type="term" value="P:N-glycan processing"/>
    <property type="evidence" value="ECO:0007669"/>
    <property type="project" value="TreeGrafter"/>
</dbReference>
<dbReference type="InterPro" id="IPR037094">
    <property type="entry name" value="Glyco_hydro_38_cen_sf"/>
</dbReference>
<feature type="non-terminal residue" evidence="12">
    <location>
        <position position="1"/>
    </location>
</feature>
<comment type="subunit">
    <text evidence="2">Homodimer; disulfide-linked.</text>
</comment>
<sequence length="1035" mass="120521">FKDFNGNLNKDNEDSDASNYIRDQSICLKSDQPKEFKPNISMPEVYEELKFDNPDGGVWKQGWDLIVNDSMFSRNEKLKVFVVTHSHNDPGWIKTFDRYFREQTKNILDNIVNKLSDDPSLRFIWAETSYLSAWWETVKDHKMKVKMRRLVESGRLEIVTGGWVMNDEANVHYSAMITQLVEGHEWLMDHLGVKPKYGWAIDPFGLSPTMAYVLKGMGFEGMVIQRVHYAIKKRLASKHELEFRWRQYWEHKVDNDIVCHIEPFYSYDVPHTCGPDPKVCCQFDFKRLPPSRVKCPWKAPPHKITDSNVHERSQLLLDQYRKKSILFKTKSLLVPLGDDFRFDKLEEWDAQTSNYQKLFDYMNSKSDWNVEIKFATLGEYFKSFKSTNVFPTLSGDFFTYCDRDDHYWSGFYTSKPFFKRFERILESHLRSTEIIYSLASILNPHTLDRLDALMPLFVYARQNLALFQHHDGITGTAKDIVVNDYANRMYKSLENLEKISSQSIMNLLHYENNDSNQLKLVEKLPNSFSTPTKSVFTIDDNNQNWYFVIYNSLGFSSYELVCIHLKTNVNNWCIKDNDGIQVEDIQINRVWFMDKLLTDKFEACFVVHMKPLSLAEYSVGVCDDRKGVRKKSSVTLYNFDETFDNMTEGLVSIEETPTELEIENEEIALTFSGADGMLRKMSIRDITINLRMKFMTYGTRSGKKVQKSGAYIFLPDNENAQDLVYSNCKIRITNGNILTTFETIIDKPIPIRHQISIIKGKRYIEMENEFLLSKGVFGNKELMIRFYSEIQNNDIFYTDLNGFQMIQRKRFDKIPLQGNIYPMSTTVYIEDMKQRLSVLSGQPLGATSPRSGWVDIFLDRRLLQDDQRGLNQGVVDNRKTKEIFKILLESVPSVPTAPTQPLKPTLEAQVELQKLLSPPILMFSTKKSTISEIYFLHNPLPCNIHLLNLRRSSRPNTYTLYLHRWGVRCDAKCANNSSVQLTQLFSPIITKSLDPLMSRMSLSSLHEKETDLSVDSKLNVEEMEINVYRLRTRGV</sequence>
<keyword evidence="5 10" id="KW-0862">Zinc</keyword>
<dbReference type="GO" id="GO:0006013">
    <property type="term" value="P:mannose metabolic process"/>
    <property type="evidence" value="ECO:0007669"/>
    <property type="project" value="InterPro"/>
</dbReference>
<evidence type="ECO:0000256" key="5">
    <source>
        <dbReference type="ARBA" id="ARBA00022833"/>
    </source>
</evidence>
<name>A0A7R9KVL0_9ACAR</name>
<comment type="catalytic activity">
    <reaction evidence="9">
        <text>N(4)-{beta-D-GlcNAc-(1-&gt;2)-alpha-D-Man-(1-&gt;3)-[alpha-D-Man-(1-&gt;3)-[alpha-D-Man-(1-&gt;6)]-alpha-D-Man-(1-&gt;6)]-beta-D-Man-(1-&gt;4)-beta-D-GlcNAc-(1-&gt;4)-beta-D-GlcNAc}-L-asparaginyl-[protein] + 2 H2O = 2 alpha-D-mannopyranose + an N(4)-{beta-D-GlcNAc-(1-&gt;2)-alpha-D-Man-(1-&gt;3)-[alpha-D-Man-(1-&gt;6)]-beta-D-Man-(1-&gt;4)-beta-D-GlcNAc-(1-&gt;4)-beta-D-GlcNAc}-L-asparaginyl-[protein]</text>
        <dbReference type="Rhea" id="RHEA:56052"/>
        <dbReference type="Rhea" id="RHEA-COMP:14368"/>
        <dbReference type="Rhea" id="RHEA-COMP:14369"/>
        <dbReference type="ChEBI" id="CHEBI:15377"/>
        <dbReference type="ChEBI" id="CHEBI:28729"/>
        <dbReference type="ChEBI" id="CHEBI:60615"/>
        <dbReference type="ChEBI" id="CHEBI:60625"/>
        <dbReference type="EC" id="3.2.1.114"/>
    </reaction>
</comment>
<reference evidence="12" key="1">
    <citation type="submission" date="2020-11" db="EMBL/GenBank/DDBJ databases">
        <authorList>
            <person name="Tran Van P."/>
        </authorList>
    </citation>
    <scope>NUCLEOTIDE SEQUENCE</scope>
</reference>
<dbReference type="SUPFAM" id="SSF88688">
    <property type="entry name" value="Families 57/38 glycoside transferase middle domain"/>
    <property type="match status" value="1"/>
</dbReference>
<evidence type="ECO:0000256" key="10">
    <source>
        <dbReference type="RuleBase" id="RU361199"/>
    </source>
</evidence>
<dbReference type="OrthoDB" id="10261055at2759"/>
<dbReference type="EMBL" id="CAJPIZ010006200">
    <property type="protein sequence ID" value="CAG2109314.1"/>
    <property type="molecule type" value="Genomic_DNA"/>
</dbReference>
<dbReference type="InterPro" id="IPR000602">
    <property type="entry name" value="Glyco_hydro_38_N"/>
</dbReference>
<keyword evidence="6" id="KW-1015">Disulfide bond</keyword>
<evidence type="ECO:0000256" key="3">
    <source>
        <dbReference type="ARBA" id="ARBA00022723"/>
    </source>
</evidence>
<evidence type="ECO:0000259" key="11">
    <source>
        <dbReference type="SMART" id="SM00872"/>
    </source>
</evidence>
<keyword evidence="3 10" id="KW-0479">Metal-binding</keyword>
<dbReference type="InterPro" id="IPR011330">
    <property type="entry name" value="Glyco_hydro/deAcase_b/a-brl"/>
</dbReference>
<dbReference type="InterPro" id="IPR013780">
    <property type="entry name" value="Glyco_hydro_b"/>
</dbReference>
<keyword evidence="13" id="KW-1185">Reference proteome</keyword>
<evidence type="ECO:0000313" key="12">
    <source>
        <dbReference type="EMBL" id="CAD7628884.1"/>
    </source>
</evidence>
<dbReference type="Pfam" id="PF01074">
    <property type="entry name" value="Glyco_hydro_38N"/>
    <property type="match status" value="1"/>
</dbReference>
<dbReference type="PANTHER" id="PTHR11607">
    <property type="entry name" value="ALPHA-MANNOSIDASE"/>
    <property type="match status" value="1"/>
</dbReference>
<dbReference type="GO" id="GO:0000139">
    <property type="term" value="C:Golgi membrane"/>
    <property type="evidence" value="ECO:0007669"/>
    <property type="project" value="TreeGrafter"/>
</dbReference>
<dbReference type="SMART" id="SM00872">
    <property type="entry name" value="Alpha-mann_mid"/>
    <property type="match status" value="1"/>
</dbReference>
<dbReference type="GO" id="GO:0030246">
    <property type="term" value="F:carbohydrate binding"/>
    <property type="evidence" value="ECO:0007669"/>
    <property type="project" value="InterPro"/>
</dbReference>
<dbReference type="FunFam" id="1.20.1270.50:FF:000001">
    <property type="entry name" value="Alpha-mannosidase"/>
    <property type="match status" value="1"/>
</dbReference>
<organism evidence="12">
    <name type="scientific">Medioppia subpectinata</name>
    <dbReference type="NCBI Taxonomy" id="1979941"/>
    <lineage>
        <taxon>Eukaryota</taxon>
        <taxon>Metazoa</taxon>
        <taxon>Ecdysozoa</taxon>
        <taxon>Arthropoda</taxon>
        <taxon>Chelicerata</taxon>
        <taxon>Arachnida</taxon>
        <taxon>Acari</taxon>
        <taxon>Acariformes</taxon>
        <taxon>Sarcoptiformes</taxon>
        <taxon>Oribatida</taxon>
        <taxon>Brachypylina</taxon>
        <taxon>Oppioidea</taxon>
        <taxon>Oppiidae</taxon>
        <taxon>Medioppia</taxon>
    </lineage>
</organism>
<dbReference type="CDD" id="cd10809">
    <property type="entry name" value="GH38N_AMII_GMII_SfManIII_like"/>
    <property type="match status" value="1"/>
</dbReference>
<keyword evidence="4 10" id="KW-0378">Hydrolase</keyword>
<dbReference type="Pfam" id="PF09261">
    <property type="entry name" value="Alpha-mann_mid"/>
    <property type="match status" value="1"/>
</dbReference>
<protein>
    <recommendedName>
        <fullName evidence="10">Alpha-mannosidase</fullName>
        <ecNumber evidence="10">3.2.1.-</ecNumber>
    </recommendedName>
</protein>
<dbReference type="EMBL" id="OC860775">
    <property type="protein sequence ID" value="CAD7628884.1"/>
    <property type="molecule type" value="Genomic_DNA"/>
</dbReference>
<dbReference type="FunFam" id="3.20.110.10:FF:000003">
    <property type="entry name" value="Alpha-mannosidase"/>
    <property type="match status" value="1"/>
</dbReference>
<comment type="function">
    <text evidence="8">Catalyzes the first committed step in the biosynthesis of complex N-glycans. It controls conversion of high mannose to complex N-glycans; the final hydrolytic step in the N-glycan maturation pathway.</text>
</comment>
<comment type="cofactor">
    <cofactor evidence="10">
        <name>Zn(2+)</name>
        <dbReference type="ChEBI" id="CHEBI:29105"/>
    </cofactor>
    <text evidence="10">Binds 1 zinc ion per subunit.</text>
</comment>
<evidence type="ECO:0000256" key="6">
    <source>
        <dbReference type="ARBA" id="ARBA00023157"/>
    </source>
</evidence>
<dbReference type="InterPro" id="IPR011682">
    <property type="entry name" value="Glyco_hydro_38_C"/>
</dbReference>
<evidence type="ECO:0000256" key="1">
    <source>
        <dbReference type="ARBA" id="ARBA00009792"/>
    </source>
</evidence>
<dbReference type="GO" id="GO:0004572">
    <property type="term" value="F:mannosyl-oligosaccharide 1,3-1,6-alpha-mannosidase activity"/>
    <property type="evidence" value="ECO:0007669"/>
    <property type="project" value="UniProtKB-EC"/>
</dbReference>
<dbReference type="SUPFAM" id="SSF88713">
    <property type="entry name" value="Glycoside hydrolase/deacetylase"/>
    <property type="match status" value="1"/>
</dbReference>
<proteinExistence type="inferred from homology"/>